<dbReference type="EMBL" id="JAGVRK010000001">
    <property type="protein sequence ID" value="MBS2967573.1"/>
    <property type="molecule type" value="Genomic_DNA"/>
</dbReference>
<evidence type="ECO:0000313" key="2">
    <source>
        <dbReference type="EMBL" id="MBS2967573.1"/>
    </source>
</evidence>
<organism evidence="2 3">
    <name type="scientific">Metabacillus flavus</name>
    <dbReference type="NCBI Taxonomy" id="2823519"/>
    <lineage>
        <taxon>Bacteria</taxon>
        <taxon>Bacillati</taxon>
        <taxon>Bacillota</taxon>
        <taxon>Bacilli</taxon>
        <taxon>Bacillales</taxon>
        <taxon>Bacillaceae</taxon>
        <taxon>Metabacillus</taxon>
    </lineage>
</organism>
<proteinExistence type="predicted"/>
<accession>A0ABS5LA34</accession>
<gene>
    <name evidence="2" type="ORF">J9317_02140</name>
</gene>
<keyword evidence="1" id="KW-0812">Transmembrane</keyword>
<sequence length="72" mass="7718">MKILLRKGITAAISAFLASLALQIIHNVTSTIAGDWIAVYFLYGLAVYAAGGIPISYLLDFAAGNRGLWEEC</sequence>
<dbReference type="Proteomes" id="UP000682403">
    <property type="component" value="Unassembled WGS sequence"/>
</dbReference>
<evidence type="ECO:0000256" key="1">
    <source>
        <dbReference type="SAM" id="Phobius"/>
    </source>
</evidence>
<dbReference type="RefSeq" id="WP_211556119.1">
    <property type="nucleotide sequence ID" value="NZ_JAGVRK010000001.1"/>
</dbReference>
<keyword evidence="3" id="KW-1185">Reference proteome</keyword>
<comment type="caution">
    <text evidence="2">The sequence shown here is derived from an EMBL/GenBank/DDBJ whole genome shotgun (WGS) entry which is preliminary data.</text>
</comment>
<keyword evidence="1" id="KW-0472">Membrane</keyword>
<feature type="transmembrane region" description="Helical" evidence="1">
    <location>
        <begin position="40"/>
        <end position="59"/>
    </location>
</feature>
<evidence type="ECO:0000313" key="3">
    <source>
        <dbReference type="Proteomes" id="UP000682403"/>
    </source>
</evidence>
<protein>
    <submittedName>
        <fullName evidence="2">Uncharacterized protein</fullName>
    </submittedName>
</protein>
<keyword evidence="1" id="KW-1133">Transmembrane helix</keyword>
<reference evidence="2 3" key="1">
    <citation type="submission" date="2021-04" db="EMBL/GenBank/DDBJ databases">
        <title>Metabacillus sp. strain KIGAM252 whole genome sequence.</title>
        <authorList>
            <person name="Seo M.-J."/>
            <person name="Cho E.-S."/>
            <person name="Hwang C.Y."/>
            <person name="Yoon D.J."/>
        </authorList>
    </citation>
    <scope>NUCLEOTIDE SEQUENCE [LARGE SCALE GENOMIC DNA]</scope>
    <source>
        <strain evidence="2 3">KIGAM252</strain>
    </source>
</reference>
<name>A0ABS5LA34_9BACI</name>